<keyword evidence="1" id="KW-1185">Reference proteome</keyword>
<reference evidence="2" key="3">
    <citation type="submission" date="2016-06" db="UniProtKB">
        <authorList>
            <consortium name="WormBaseParasite"/>
        </authorList>
    </citation>
    <scope>IDENTIFICATION</scope>
</reference>
<proteinExistence type="predicted"/>
<accession>A0A183CKA8</accession>
<name>A0A183CKA8_GLOPA</name>
<sequence>MSDNESVSEQQQQMEKIFICADVWLGVFAFLDPLELGLKMALISDRLDVLVDVHFKSRKWSLGSLVIRRATDGNGAEIVKLSGDRLPIPQKPIPKKVIGFKHIVISYVDQTVIEFLQHIRRLLDSSGPNVYIGTSINQSHSWEIIWQNIWPLVSDNICGLPLDSELDRMRRFSPAILRNCRNLRSIDSYDLFPAFPAEDNADASSDQALAKWLLTPRGDCLPKMLSCGFYSARMDGLKWSFVNASEPANFIIRLRSSSGFEPFELKNNLTREQLSLRLIGGYGLLVRCPIGREEDKWTNWEKEAIQWQWNSQWNCIGIRFEDNDIGDGNASDGVSVIRHDAAQKRRHRR</sequence>
<dbReference type="WBParaSite" id="GPLIN_001331400">
    <property type="protein sequence ID" value="GPLIN_001331400"/>
    <property type="gene ID" value="GPLIN_001331400"/>
</dbReference>
<evidence type="ECO:0000313" key="1">
    <source>
        <dbReference type="Proteomes" id="UP000050741"/>
    </source>
</evidence>
<dbReference type="Proteomes" id="UP000050741">
    <property type="component" value="Unassembled WGS sequence"/>
</dbReference>
<reference evidence="1" key="1">
    <citation type="submission" date="2013-12" db="EMBL/GenBank/DDBJ databases">
        <authorList>
            <person name="Aslett M."/>
        </authorList>
    </citation>
    <scope>NUCLEOTIDE SEQUENCE [LARGE SCALE GENOMIC DNA]</scope>
    <source>
        <strain evidence="1">Lindley</strain>
    </source>
</reference>
<evidence type="ECO:0000313" key="2">
    <source>
        <dbReference type="WBParaSite" id="GPLIN_001331400"/>
    </source>
</evidence>
<reference evidence="1" key="2">
    <citation type="submission" date="2014-05" db="EMBL/GenBank/DDBJ databases">
        <title>The genome and life-stage specific transcriptomes of Globodera pallida elucidate key aspects of plant parasitism by a cyst nematode.</title>
        <authorList>
            <person name="Cotton J.A."/>
            <person name="Lilley C.J."/>
            <person name="Jones L.M."/>
            <person name="Kikuchi T."/>
            <person name="Reid A.J."/>
            <person name="Thorpe P."/>
            <person name="Tsai I.J."/>
            <person name="Beasley H."/>
            <person name="Blok V."/>
            <person name="Cock P.J.A."/>
            <person name="Van den Akker S.E."/>
            <person name="Holroyd N."/>
            <person name="Hunt M."/>
            <person name="Mantelin S."/>
            <person name="Naghra H."/>
            <person name="Pain A."/>
            <person name="Palomares-Rius J.E."/>
            <person name="Zarowiecki M."/>
            <person name="Berriman M."/>
            <person name="Jones J.T."/>
            <person name="Urwin P.E."/>
        </authorList>
    </citation>
    <scope>NUCLEOTIDE SEQUENCE [LARGE SCALE GENOMIC DNA]</scope>
    <source>
        <strain evidence="1">Lindley</strain>
    </source>
</reference>
<organism evidence="1 2">
    <name type="scientific">Globodera pallida</name>
    <name type="common">Potato cyst nematode worm</name>
    <name type="synonym">Heterodera pallida</name>
    <dbReference type="NCBI Taxonomy" id="36090"/>
    <lineage>
        <taxon>Eukaryota</taxon>
        <taxon>Metazoa</taxon>
        <taxon>Ecdysozoa</taxon>
        <taxon>Nematoda</taxon>
        <taxon>Chromadorea</taxon>
        <taxon>Rhabditida</taxon>
        <taxon>Tylenchina</taxon>
        <taxon>Tylenchomorpha</taxon>
        <taxon>Tylenchoidea</taxon>
        <taxon>Heteroderidae</taxon>
        <taxon>Heteroderinae</taxon>
        <taxon>Globodera</taxon>
    </lineage>
</organism>
<protein>
    <submittedName>
        <fullName evidence="2">F-box domain-containing protein</fullName>
    </submittedName>
</protein>
<dbReference type="AlphaFoldDB" id="A0A183CKA8"/>